<dbReference type="Proteomes" id="UP001210380">
    <property type="component" value="Unassembled WGS sequence"/>
</dbReference>
<organism evidence="1 2">
    <name type="scientific">Saccharopolyspora oryzae</name>
    <dbReference type="NCBI Taxonomy" id="2997343"/>
    <lineage>
        <taxon>Bacteria</taxon>
        <taxon>Bacillati</taxon>
        <taxon>Actinomycetota</taxon>
        <taxon>Actinomycetes</taxon>
        <taxon>Pseudonocardiales</taxon>
        <taxon>Pseudonocardiaceae</taxon>
        <taxon>Saccharopolyspora</taxon>
    </lineage>
</organism>
<sequence length="92" mass="10130">MLVSSLAPGRLGQAELLERHPRLVVVDILELPPGMGVGYLLDQRNNIHFQQRLSAPPAVKARAVRTRRPLCHRTACRTTGRPLLLGRVTSCG</sequence>
<proteinExistence type="predicted"/>
<gene>
    <name evidence="1" type="ORF">OU415_01560</name>
</gene>
<protein>
    <submittedName>
        <fullName evidence="1">Uncharacterized protein</fullName>
    </submittedName>
</protein>
<evidence type="ECO:0000313" key="1">
    <source>
        <dbReference type="EMBL" id="MDA3624102.1"/>
    </source>
</evidence>
<evidence type="ECO:0000313" key="2">
    <source>
        <dbReference type="Proteomes" id="UP001210380"/>
    </source>
</evidence>
<accession>A0ABT4UQX7</accession>
<name>A0ABT4UQX7_9PSEU</name>
<keyword evidence="2" id="KW-1185">Reference proteome</keyword>
<dbReference type="RefSeq" id="WP_270946669.1">
    <property type="nucleotide sequence ID" value="NZ_JAQGLA010000002.1"/>
</dbReference>
<comment type="caution">
    <text evidence="1">The sequence shown here is derived from an EMBL/GenBank/DDBJ whole genome shotgun (WGS) entry which is preliminary data.</text>
</comment>
<dbReference type="EMBL" id="JAQGLA010000002">
    <property type="protein sequence ID" value="MDA3624102.1"/>
    <property type="molecule type" value="Genomic_DNA"/>
</dbReference>
<reference evidence="1 2" key="1">
    <citation type="submission" date="2022-11" db="EMBL/GenBank/DDBJ databases">
        <title>Draft genome sequence of Saccharopolyspora sp. WRP15-2 isolated from rhizosphere soils of wild rice in Thailand.</title>
        <authorList>
            <person name="Duangmal K."/>
            <person name="Kammanee S."/>
            <person name="Muangham S."/>
        </authorList>
    </citation>
    <scope>NUCLEOTIDE SEQUENCE [LARGE SCALE GENOMIC DNA]</scope>
    <source>
        <strain evidence="1 2">WRP15-2</strain>
    </source>
</reference>